<accession>A0A2P2L8Q1</accession>
<proteinExistence type="predicted"/>
<evidence type="ECO:0000313" key="2">
    <source>
        <dbReference type="EMBL" id="MBX14329.1"/>
    </source>
</evidence>
<protein>
    <submittedName>
        <fullName evidence="2">Bushy growth protein</fullName>
    </submittedName>
</protein>
<keyword evidence="1" id="KW-0472">Membrane</keyword>
<organism evidence="2">
    <name type="scientific">Rhizophora mucronata</name>
    <name type="common">Asiatic mangrove</name>
    <dbReference type="NCBI Taxonomy" id="61149"/>
    <lineage>
        <taxon>Eukaryota</taxon>
        <taxon>Viridiplantae</taxon>
        <taxon>Streptophyta</taxon>
        <taxon>Embryophyta</taxon>
        <taxon>Tracheophyta</taxon>
        <taxon>Spermatophyta</taxon>
        <taxon>Magnoliopsida</taxon>
        <taxon>eudicotyledons</taxon>
        <taxon>Gunneridae</taxon>
        <taxon>Pentapetalae</taxon>
        <taxon>rosids</taxon>
        <taxon>fabids</taxon>
        <taxon>Malpighiales</taxon>
        <taxon>Rhizophoraceae</taxon>
        <taxon>Rhizophora</taxon>
    </lineage>
</organism>
<dbReference type="EMBL" id="GGEC01033845">
    <property type="protein sequence ID" value="MBX14329.1"/>
    <property type="molecule type" value="Transcribed_RNA"/>
</dbReference>
<keyword evidence="1" id="KW-1133">Transmembrane helix</keyword>
<name>A0A2P2L8Q1_RHIMU</name>
<feature type="transmembrane region" description="Helical" evidence="1">
    <location>
        <begin position="12"/>
        <end position="32"/>
    </location>
</feature>
<reference evidence="2" key="1">
    <citation type="submission" date="2018-02" db="EMBL/GenBank/DDBJ databases">
        <title>Rhizophora mucronata_Transcriptome.</title>
        <authorList>
            <person name="Meera S.P."/>
            <person name="Sreeshan A."/>
            <person name="Augustine A."/>
        </authorList>
    </citation>
    <scope>NUCLEOTIDE SEQUENCE</scope>
    <source>
        <tissue evidence="2">Leaf</tissue>
    </source>
</reference>
<dbReference type="AlphaFoldDB" id="A0A2P2L8Q1"/>
<sequence length="35" mass="3918">MIDGEVLPMSIGAAYLLFYGLHLVRINSYLLFSLS</sequence>
<evidence type="ECO:0000256" key="1">
    <source>
        <dbReference type="SAM" id="Phobius"/>
    </source>
</evidence>
<keyword evidence="1" id="KW-0812">Transmembrane</keyword>